<proteinExistence type="predicted"/>
<reference evidence="1" key="2">
    <citation type="submission" date="2020-11" db="EMBL/GenBank/DDBJ databases">
        <authorList>
            <person name="McCartney M.A."/>
            <person name="Auch B."/>
            <person name="Kono T."/>
            <person name="Mallez S."/>
            <person name="Becker A."/>
            <person name="Gohl D.M."/>
            <person name="Silverstein K.A.T."/>
            <person name="Koren S."/>
            <person name="Bechman K.B."/>
            <person name="Herman A."/>
            <person name="Abrahante J.E."/>
            <person name="Garbe J."/>
        </authorList>
    </citation>
    <scope>NUCLEOTIDE SEQUENCE</scope>
    <source>
        <strain evidence="1">Duluth1</strain>
        <tissue evidence="1">Whole animal</tissue>
    </source>
</reference>
<dbReference type="AlphaFoldDB" id="A0A9D4FF05"/>
<protein>
    <submittedName>
        <fullName evidence="1">Uncharacterized protein</fullName>
    </submittedName>
</protein>
<keyword evidence="2" id="KW-1185">Reference proteome</keyword>
<accession>A0A9D4FF05</accession>
<dbReference type="EMBL" id="JAIWYP010000007">
    <property type="protein sequence ID" value="KAH3795386.1"/>
    <property type="molecule type" value="Genomic_DNA"/>
</dbReference>
<sequence>MKCRFIALSAAVTERGQKEISDILLMTDFQYIGASPAKENITLIFSRRPYPKLKGNCSETTYSYIFSPVLEGLFKEQEFPYYNYLLHIIAVDWLWLSNSQTNTG</sequence>
<gene>
    <name evidence="1" type="ORF">DPMN_148936</name>
</gene>
<name>A0A9D4FF05_DREPO</name>
<evidence type="ECO:0000313" key="1">
    <source>
        <dbReference type="EMBL" id="KAH3795386.1"/>
    </source>
</evidence>
<reference evidence="1" key="1">
    <citation type="journal article" date="2019" name="bioRxiv">
        <title>The Genome of the Zebra Mussel, Dreissena polymorpha: A Resource for Invasive Species Research.</title>
        <authorList>
            <person name="McCartney M.A."/>
            <person name="Auch B."/>
            <person name="Kono T."/>
            <person name="Mallez S."/>
            <person name="Zhang Y."/>
            <person name="Obille A."/>
            <person name="Becker A."/>
            <person name="Abrahante J.E."/>
            <person name="Garbe J."/>
            <person name="Badalamenti J.P."/>
            <person name="Herman A."/>
            <person name="Mangelson H."/>
            <person name="Liachko I."/>
            <person name="Sullivan S."/>
            <person name="Sone E.D."/>
            <person name="Koren S."/>
            <person name="Silverstein K.A.T."/>
            <person name="Beckman K.B."/>
            <person name="Gohl D.M."/>
        </authorList>
    </citation>
    <scope>NUCLEOTIDE SEQUENCE</scope>
    <source>
        <strain evidence="1">Duluth1</strain>
        <tissue evidence="1">Whole animal</tissue>
    </source>
</reference>
<comment type="caution">
    <text evidence="1">The sequence shown here is derived from an EMBL/GenBank/DDBJ whole genome shotgun (WGS) entry which is preliminary data.</text>
</comment>
<dbReference type="Proteomes" id="UP000828390">
    <property type="component" value="Unassembled WGS sequence"/>
</dbReference>
<organism evidence="1 2">
    <name type="scientific">Dreissena polymorpha</name>
    <name type="common">Zebra mussel</name>
    <name type="synonym">Mytilus polymorpha</name>
    <dbReference type="NCBI Taxonomy" id="45954"/>
    <lineage>
        <taxon>Eukaryota</taxon>
        <taxon>Metazoa</taxon>
        <taxon>Spiralia</taxon>
        <taxon>Lophotrochozoa</taxon>
        <taxon>Mollusca</taxon>
        <taxon>Bivalvia</taxon>
        <taxon>Autobranchia</taxon>
        <taxon>Heteroconchia</taxon>
        <taxon>Euheterodonta</taxon>
        <taxon>Imparidentia</taxon>
        <taxon>Neoheterodontei</taxon>
        <taxon>Myida</taxon>
        <taxon>Dreissenoidea</taxon>
        <taxon>Dreissenidae</taxon>
        <taxon>Dreissena</taxon>
    </lineage>
</organism>
<evidence type="ECO:0000313" key="2">
    <source>
        <dbReference type="Proteomes" id="UP000828390"/>
    </source>
</evidence>